<accession>A0AAD9FSW4</accession>
<reference evidence="6" key="1">
    <citation type="submission" date="2023-02" db="EMBL/GenBank/DDBJ databases">
        <title>Identification and recombinant expression of a fungal hydrolase from Papiliotrema laurentii that hydrolyzes apple cutin and clears colloidal polyester polyurethane.</title>
        <authorList>
            <consortium name="DOE Joint Genome Institute"/>
            <person name="Roman V.A."/>
            <person name="Bojanowski C."/>
            <person name="Crable B.R."/>
            <person name="Wagner D.N."/>
            <person name="Hung C.S."/>
            <person name="Nadeau L.J."/>
            <person name="Schratz L."/>
            <person name="Haridas S."/>
            <person name="Pangilinan J."/>
            <person name="Lipzen A."/>
            <person name="Na H."/>
            <person name="Yan M."/>
            <person name="Ng V."/>
            <person name="Grigoriev I.V."/>
            <person name="Spatafora J.W."/>
            <person name="Barlow D."/>
            <person name="Biffinger J."/>
            <person name="Kelley-Loughnane N."/>
            <person name="Varaljay V.A."/>
            <person name="Crookes-Goodson W.J."/>
        </authorList>
    </citation>
    <scope>NUCLEOTIDE SEQUENCE</scope>
    <source>
        <strain evidence="6">5307AH</strain>
    </source>
</reference>
<feature type="region of interest" description="Disordered" evidence="5">
    <location>
        <begin position="615"/>
        <end position="637"/>
    </location>
</feature>
<evidence type="ECO:0000256" key="3">
    <source>
        <dbReference type="ARBA" id="ARBA00022737"/>
    </source>
</evidence>
<keyword evidence="4" id="KW-0539">Nucleus</keyword>
<dbReference type="Proteomes" id="UP001182556">
    <property type="component" value="Unassembled WGS sequence"/>
</dbReference>
<dbReference type="PANTHER" id="PTHR13471">
    <property type="entry name" value="TETRATRICOPEPTIDE-LIKE HELICAL"/>
    <property type="match status" value="1"/>
</dbReference>
<evidence type="ECO:0000256" key="1">
    <source>
        <dbReference type="ARBA" id="ARBA00004123"/>
    </source>
</evidence>
<dbReference type="InterPro" id="IPR013633">
    <property type="entry name" value="NRDE-2"/>
</dbReference>
<comment type="caution">
    <text evidence="6">The sequence shown here is derived from an EMBL/GenBank/DDBJ whole genome shotgun (WGS) entry which is preliminary data.</text>
</comment>
<organism evidence="6 7">
    <name type="scientific">Papiliotrema laurentii</name>
    <name type="common">Cryptococcus laurentii</name>
    <dbReference type="NCBI Taxonomy" id="5418"/>
    <lineage>
        <taxon>Eukaryota</taxon>
        <taxon>Fungi</taxon>
        <taxon>Dikarya</taxon>
        <taxon>Basidiomycota</taxon>
        <taxon>Agaricomycotina</taxon>
        <taxon>Tremellomycetes</taxon>
        <taxon>Tremellales</taxon>
        <taxon>Rhynchogastremaceae</taxon>
        <taxon>Papiliotrema</taxon>
    </lineage>
</organism>
<feature type="compositionally biased region" description="Basic and acidic residues" evidence="5">
    <location>
        <begin position="141"/>
        <end position="160"/>
    </location>
</feature>
<keyword evidence="3" id="KW-0677">Repeat</keyword>
<comment type="subcellular location">
    <subcellularLocation>
        <location evidence="1">Nucleus</location>
    </subcellularLocation>
</comment>
<proteinExistence type="inferred from homology"/>
<dbReference type="Pfam" id="PF08424">
    <property type="entry name" value="NRDE-2"/>
    <property type="match status" value="1"/>
</dbReference>
<evidence type="ECO:0000313" key="7">
    <source>
        <dbReference type="Proteomes" id="UP001182556"/>
    </source>
</evidence>
<comment type="similarity">
    <text evidence="2">Belongs to the NRDE2 family.</text>
</comment>
<evidence type="ECO:0000256" key="5">
    <source>
        <dbReference type="SAM" id="MobiDB-lite"/>
    </source>
</evidence>
<dbReference type="InterPro" id="IPR003107">
    <property type="entry name" value="HAT"/>
</dbReference>
<dbReference type="GO" id="GO:0031048">
    <property type="term" value="P:regulatory ncRNA-mediated heterochromatin formation"/>
    <property type="evidence" value="ECO:0007669"/>
    <property type="project" value="TreeGrafter"/>
</dbReference>
<evidence type="ECO:0000256" key="2">
    <source>
        <dbReference type="ARBA" id="ARBA00009265"/>
    </source>
</evidence>
<protein>
    <submittedName>
        <fullName evidence="6">NRDE-2, necessary for RNA interference-domain-containing protein</fullName>
    </submittedName>
</protein>
<feature type="compositionally biased region" description="Low complexity" evidence="5">
    <location>
        <begin position="62"/>
        <end position="74"/>
    </location>
</feature>
<dbReference type="GO" id="GO:1902369">
    <property type="term" value="P:negative regulation of RNA catabolic process"/>
    <property type="evidence" value="ECO:0007669"/>
    <property type="project" value="TreeGrafter"/>
</dbReference>
<dbReference type="PANTHER" id="PTHR13471:SF0">
    <property type="entry name" value="NUCLEAR EXOSOME REGULATOR NRDE2"/>
    <property type="match status" value="1"/>
</dbReference>
<dbReference type="EMBL" id="JAODAN010000003">
    <property type="protein sequence ID" value="KAK1925603.1"/>
    <property type="molecule type" value="Genomic_DNA"/>
</dbReference>
<feature type="region of interest" description="Disordered" evidence="5">
    <location>
        <begin position="1"/>
        <end position="192"/>
    </location>
</feature>
<evidence type="ECO:0000313" key="6">
    <source>
        <dbReference type="EMBL" id="KAK1925603.1"/>
    </source>
</evidence>
<name>A0AAD9FSW4_PAPLA</name>
<gene>
    <name evidence="6" type="ORF">DB88DRAFT_484470</name>
</gene>
<dbReference type="GO" id="GO:0071013">
    <property type="term" value="C:catalytic step 2 spliceosome"/>
    <property type="evidence" value="ECO:0007669"/>
    <property type="project" value="TreeGrafter"/>
</dbReference>
<feature type="region of interest" description="Disordered" evidence="5">
    <location>
        <begin position="333"/>
        <end position="355"/>
    </location>
</feature>
<evidence type="ECO:0000256" key="4">
    <source>
        <dbReference type="ARBA" id="ARBA00023242"/>
    </source>
</evidence>
<dbReference type="AlphaFoldDB" id="A0AAD9FSW4"/>
<dbReference type="Gene3D" id="1.25.40.10">
    <property type="entry name" value="Tetratricopeptide repeat domain"/>
    <property type="match status" value="1"/>
</dbReference>
<feature type="compositionally biased region" description="Basic and acidic residues" evidence="5">
    <location>
        <begin position="81"/>
        <end position="114"/>
    </location>
</feature>
<dbReference type="SMART" id="SM00386">
    <property type="entry name" value="HAT"/>
    <property type="match status" value="3"/>
</dbReference>
<sequence length="1235" mass="139712">MTSVPSFSSFPDLPESGSADRSGRKSEPDAPSFTSFPELPSNPSSSRHQLHDNRLSEEREAPSFPSFPSLSAPSNATRKRFHDESRIEGSPRRDHGARDRPIKERPEEKREYRREHRKHSSRKHDERDRVDYDRPRHRQRSHEDDRRERKEERRQRERVQAEMLIRGESSSAVKRQEEKSSAKGSSWDAGDGRAWYESVTGAKRRGYEEPFDPTSSSAWFLDPVGDKDALRYSISASHSAPRYNRDGQGRVFGLDDGIRIVFSRDRTEQGVEVAPKGRPYIPRYSARILEGSASRHLGRLLLRPDDTSTFDSAAAFVAVDAPRARQLEVDDTPDYRSLSRPSSLQQDDELQTGESTLSGFSTLEADVRRQTAEMERHVKAKPTDVEAWIAYSTLHLKLSPDYVPNALVDPLSLPQSRATAEVTLSILARGLEAHPSNFLSPTLHIAYIRAAEKFWPPEKVTGRWKNVLRELGERVGTPGAEDLEEGMMSVWLGYIEWREGQGFGKSDDRGAGGVDEVIDVYIECLGKLTKGDISKQVQSREENQLYLFLRACIFMKQAGYGERALACFQALMEITFFKPDHLRPTSQSGSEWFQRLLSDFEVFWDEEVPRFGDPRSKGWRDARSDDPSPPEYPEMTHVSEDPFEKWLEAERHADEVMRTPGRSKNLDDEEDPFRVVLYADIQPFLFPIRSPQVRLQLVYAYLAFIGLPFCPPDVPTTSPTASDPHLRSELAYNDAVRAAFWPPRTDVRRIPWQTVGGEPMMPEVSTVLADPFGSPVKCWASERNTLFAQSARWFRDLNGADLAHVDVELARNSFMLLRPLIPDPSFTLAYFAFEAAVSPKSAVKAAKAILADDRDNLVLWDGYARLERQRGNATAARTVYVTALQAAMAEGSTADDEERLEVWSSWAEMEFEHDEARCLAVILMAAGFDLQGLARSASTDGVTQPPSAITMLKARQHFKSLQPPFSSSQLILSALFAYLVDGVDSCRDLVMRQLATVPTSSSYAEEAHQLLVKILYIHRSRHAVPAALSRDALTLAIHSFPHNTMFLSLFLFGELGNRVYGRVQKLIHDISTSDNAGVVGHLWAVWAESMTSHRTFWDMGGGGAERVRNALDRGINSRAGRFSVPLWKLYVEFETHMGRYTSAKSLCYRAVSAIGGCKELYLLPFSRALRPHFSDYELRTWADLMTERGIRTRIPFEVYFDPTQADGPAVVLPQDEELEDDELKFLGQREELKPY</sequence>
<dbReference type="InterPro" id="IPR011990">
    <property type="entry name" value="TPR-like_helical_dom_sf"/>
</dbReference>
<feature type="compositionally biased region" description="Basic and acidic residues" evidence="5">
    <location>
        <begin position="49"/>
        <end position="61"/>
    </location>
</feature>
<dbReference type="GO" id="GO:0006396">
    <property type="term" value="P:RNA processing"/>
    <property type="evidence" value="ECO:0007669"/>
    <property type="project" value="InterPro"/>
</dbReference>
<feature type="compositionally biased region" description="Basic and acidic residues" evidence="5">
    <location>
        <begin position="615"/>
        <end position="626"/>
    </location>
</feature>
<dbReference type="SUPFAM" id="SSF48452">
    <property type="entry name" value="TPR-like"/>
    <property type="match status" value="1"/>
</dbReference>
<feature type="compositionally biased region" description="Basic and acidic residues" evidence="5">
    <location>
        <begin position="123"/>
        <end position="134"/>
    </location>
</feature>
<keyword evidence="7" id="KW-1185">Reference proteome</keyword>